<protein>
    <submittedName>
        <fullName evidence="1">DUF2071 domain-containing protein</fullName>
    </submittedName>
</protein>
<reference evidence="1" key="1">
    <citation type="submission" date="2020-10" db="EMBL/GenBank/DDBJ databases">
        <title>Diversity and distribution of actinomycetes associated with coral in the coast of Hainan.</title>
        <authorList>
            <person name="Li F."/>
        </authorList>
    </citation>
    <scope>NUCLEOTIDE SEQUENCE</scope>
    <source>
        <strain evidence="1">HNM0983</strain>
    </source>
</reference>
<organism evidence="1 2">
    <name type="scientific">Saccharopolyspora montiporae</name>
    <dbReference type="NCBI Taxonomy" id="2781240"/>
    <lineage>
        <taxon>Bacteria</taxon>
        <taxon>Bacillati</taxon>
        <taxon>Actinomycetota</taxon>
        <taxon>Actinomycetes</taxon>
        <taxon>Pseudonocardiales</taxon>
        <taxon>Pseudonocardiaceae</taxon>
        <taxon>Saccharopolyspora</taxon>
    </lineage>
</organism>
<dbReference type="Proteomes" id="UP000598360">
    <property type="component" value="Unassembled WGS sequence"/>
</dbReference>
<dbReference type="EMBL" id="JADEYC010000030">
    <property type="protein sequence ID" value="MBE9375967.1"/>
    <property type="molecule type" value="Genomic_DNA"/>
</dbReference>
<accession>A0A929G1L3</accession>
<name>A0A929G1L3_9PSEU</name>
<evidence type="ECO:0000313" key="2">
    <source>
        <dbReference type="Proteomes" id="UP000598360"/>
    </source>
</evidence>
<comment type="caution">
    <text evidence="1">The sequence shown here is derived from an EMBL/GenBank/DDBJ whole genome shotgun (WGS) entry which is preliminary data.</text>
</comment>
<dbReference type="InterPro" id="IPR018644">
    <property type="entry name" value="DUF2071"/>
</dbReference>
<keyword evidence="2" id="KW-1185">Reference proteome</keyword>
<evidence type="ECO:0000313" key="1">
    <source>
        <dbReference type="EMBL" id="MBE9375967.1"/>
    </source>
</evidence>
<dbReference type="PANTHER" id="PTHR39186:SF1">
    <property type="entry name" value="DUF2071 DOMAIN-CONTAINING PROTEIN"/>
    <property type="match status" value="1"/>
</dbReference>
<gene>
    <name evidence="1" type="ORF">IQ251_16065</name>
</gene>
<dbReference type="PANTHER" id="PTHR39186">
    <property type="entry name" value="DUF2071 FAMILY PROTEIN"/>
    <property type="match status" value="1"/>
</dbReference>
<sequence length="221" mass="23598">MAEMLWEDPVFVHWPCDPGLVGPLLPPGTRPDLSAGAAWIGLVCLRIRCARVLGLPVLREPGLAEMNLRTYCVDRSGRRGLVFLAAGLSRTAPARAARLLGRLPARGSGVQHADEQGVLAYCAGDPLRSGLRVVPGGPAGPGAHEHFTTDRWRLFARWYAGRLLRVAVAHPPWSLRRGRLLDLDAGGMFAAAGLPVPRADPAVLCAAATSSRFAAPRLVRG</sequence>
<proteinExistence type="predicted"/>
<dbReference type="Pfam" id="PF09844">
    <property type="entry name" value="DUF2071"/>
    <property type="match status" value="1"/>
</dbReference>
<dbReference type="AlphaFoldDB" id="A0A929G1L3"/>